<dbReference type="Gene3D" id="1.10.340.70">
    <property type="match status" value="1"/>
</dbReference>
<dbReference type="InterPro" id="IPR041588">
    <property type="entry name" value="Integrase_H2C2"/>
</dbReference>
<sequence length="180" mass="21188">MPDPTLSDAWEIARTEGNAYAIKDGVLTHSEYICGENVKQVALPKCKRDKVLKVTHEIPLAGHLGEQKIRQRIKYSLFWPEIKKDVKEFCQNCRQCRVRRAITYRDRIPIQPIVKPETPFEVWSVDCIDPLEPPSRRGHKFVICAVGVCMRLGRRHSRKKYYCENHLRRALEDFYSYRFP</sequence>
<proteinExistence type="predicted"/>
<evidence type="ECO:0000313" key="4">
    <source>
        <dbReference type="Proteomes" id="UP000499080"/>
    </source>
</evidence>
<dbReference type="InterPro" id="IPR050951">
    <property type="entry name" value="Retrovirus_Pol_polyprotein"/>
</dbReference>
<evidence type="ECO:0000313" key="3">
    <source>
        <dbReference type="EMBL" id="GBN98550.1"/>
    </source>
</evidence>
<name>A0A4Y2TEX6_ARAVE</name>
<evidence type="ECO:0000256" key="1">
    <source>
        <dbReference type="ARBA" id="ARBA00012493"/>
    </source>
</evidence>
<dbReference type="EC" id="2.7.7.49" evidence="1"/>
<protein>
    <recommendedName>
        <fullName evidence="1">RNA-directed DNA polymerase</fullName>
        <ecNumber evidence="1">2.7.7.49</ecNumber>
    </recommendedName>
</protein>
<evidence type="ECO:0000259" key="2">
    <source>
        <dbReference type="Pfam" id="PF17921"/>
    </source>
</evidence>
<dbReference type="Pfam" id="PF17921">
    <property type="entry name" value="Integrase_H2C2"/>
    <property type="match status" value="1"/>
</dbReference>
<dbReference type="PANTHER" id="PTHR37984:SF15">
    <property type="entry name" value="INTEGRASE CATALYTIC DOMAIN-CONTAINING PROTEIN"/>
    <property type="match status" value="1"/>
</dbReference>
<reference evidence="3 4" key="1">
    <citation type="journal article" date="2019" name="Sci. Rep.">
        <title>Orb-weaving spider Araneus ventricosus genome elucidates the spidroin gene catalogue.</title>
        <authorList>
            <person name="Kono N."/>
            <person name="Nakamura H."/>
            <person name="Ohtoshi R."/>
            <person name="Moran D.A.P."/>
            <person name="Shinohara A."/>
            <person name="Yoshida Y."/>
            <person name="Fujiwara M."/>
            <person name="Mori M."/>
            <person name="Tomita M."/>
            <person name="Arakawa K."/>
        </authorList>
    </citation>
    <scope>NUCLEOTIDE SEQUENCE [LARGE SCALE GENOMIC DNA]</scope>
</reference>
<dbReference type="PANTHER" id="PTHR37984">
    <property type="entry name" value="PROTEIN CBG26694"/>
    <property type="match status" value="1"/>
</dbReference>
<dbReference type="Proteomes" id="UP000499080">
    <property type="component" value="Unassembled WGS sequence"/>
</dbReference>
<accession>A0A4Y2TEX6</accession>
<keyword evidence="4" id="KW-1185">Reference proteome</keyword>
<comment type="caution">
    <text evidence="3">The sequence shown here is derived from an EMBL/GenBank/DDBJ whole genome shotgun (WGS) entry which is preliminary data.</text>
</comment>
<organism evidence="3 4">
    <name type="scientific">Araneus ventricosus</name>
    <name type="common">Orbweaver spider</name>
    <name type="synonym">Epeira ventricosa</name>
    <dbReference type="NCBI Taxonomy" id="182803"/>
    <lineage>
        <taxon>Eukaryota</taxon>
        <taxon>Metazoa</taxon>
        <taxon>Ecdysozoa</taxon>
        <taxon>Arthropoda</taxon>
        <taxon>Chelicerata</taxon>
        <taxon>Arachnida</taxon>
        <taxon>Araneae</taxon>
        <taxon>Araneomorphae</taxon>
        <taxon>Entelegynae</taxon>
        <taxon>Araneoidea</taxon>
        <taxon>Araneidae</taxon>
        <taxon>Araneus</taxon>
    </lineage>
</organism>
<dbReference type="EMBL" id="BGPR01027781">
    <property type="protein sequence ID" value="GBN98550.1"/>
    <property type="molecule type" value="Genomic_DNA"/>
</dbReference>
<dbReference type="GO" id="GO:0003964">
    <property type="term" value="F:RNA-directed DNA polymerase activity"/>
    <property type="evidence" value="ECO:0007669"/>
    <property type="project" value="UniProtKB-EC"/>
</dbReference>
<dbReference type="OrthoDB" id="6433398at2759"/>
<dbReference type="AlphaFoldDB" id="A0A4Y2TEX6"/>
<gene>
    <name evidence="3" type="ORF">AVEN_207084_1</name>
</gene>
<feature type="domain" description="Integrase zinc-binding" evidence="2">
    <location>
        <begin position="44"/>
        <end position="100"/>
    </location>
</feature>
<dbReference type="FunFam" id="1.10.340.70:FF:000001">
    <property type="entry name" value="Retrovirus-related Pol polyprotein from transposon gypsy-like Protein"/>
    <property type="match status" value="1"/>
</dbReference>